<comment type="caution">
    <text evidence="4">The sequence shown here is derived from an EMBL/GenBank/DDBJ whole genome shotgun (WGS) entry which is preliminary data.</text>
</comment>
<sequence>MKMTKKGIMNTVITMAAILLVACGANTSKETSSAEQSTSPVLNQIKEKGTLVIGTSADYPPFEWHLVKDGKDTVVGYDIDISNAIAEKLGVKLEVKEMEFGSLVAAVKTGKIDMAIAGMNPTEERAKEVDFSKVYYETDIIAVIRKSDASKYTTFESLDGAKVGAQKGTVQEEIAIKNLPKAEVISQPKNNTLILALQQNKVDAVVMDKVVAEEFIKADDTLMVAPFATPAEKSGSAVAVQKNNEAFLAEIQAVLDELASSGQLDKFMVKNTELMSEQ</sequence>
<reference evidence="4" key="1">
    <citation type="submission" date="2022-07" db="EMBL/GenBank/DDBJ databases">
        <authorList>
            <person name="Jung M.-Y."/>
            <person name="Lee M."/>
        </authorList>
    </citation>
    <scope>NUCLEOTIDE SEQUENCE</scope>
    <source>
        <strain evidence="4">S8</strain>
    </source>
</reference>
<gene>
    <name evidence="4" type="ORF">NPA36_05630</name>
</gene>
<proteinExistence type="predicted"/>
<dbReference type="RefSeq" id="WP_256945142.1">
    <property type="nucleotide sequence ID" value="NZ_JANHNZ010000004.1"/>
</dbReference>
<keyword evidence="5" id="KW-1185">Reference proteome</keyword>
<accession>A0ABT1WNB6</accession>
<dbReference type="Pfam" id="PF00497">
    <property type="entry name" value="SBP_bac_3"/>
    <property type="match status" value="1"/>
</dbReference>
<dbReference type="SMART" id="SM00062">
    <property type="entry name" value="PBPb"/>
    <property type="match status" value="1"/>
</dbReference>
<evidence type="ECO:0000313" key="4">
    <source>
        <dbReference type="EMBL" id="MCQ9210026.1"/>
    </source>
</evidence>
<keyword evidence="1 2" id="KW-0732">Signal</keyword>
<evidence type="ECO:0000256" key="1">
    <source>
        <dbReference type="ARBA" id="ARBA00022729"/>
    </source>
</evidence>
<feature type="signal peptide" evidence="2">
    <location>
        <begin position="1"/>
        <end position="24"/>
    </location>
</feature>
<dbReference type="SUPFAM" id="SSF53850">
    <property type="entry name" value="Periplasmic binding protein-like II"/>
    <property type="match status" value="1"/>
</dbReference>
<reference evidence="4" key="2">
    <citation type="journal article" date="2023" name="Curr. Microbiol.">
        <title>Granulicatella seriolae sp. nov., a Novel Facultative Anaerobe Isolated from Yellowtail Marine Fish.</title>
        <authorList>
            <person name="Lee M."/>
            <person name="Choi Y.J."/>
            <person name="Farooq A."/>
            <person name="Jeong J.B."/>
            <person name="Jung M.Y."/>
        </authorList>
    </citation>
    <scope>NUCLEOTIDE SEQUENCE</scope>
    <source>
        <strain evidence="4">S8</strain>
    </source>
</reference>
<dbReference type="PROSITE" id="PS51257">
    <property type="entry name" value="PROKAR_LIPOPROTEIN"/>
    <property type="match status" value="1"/>
</dbReference>
<dbReference type="InterPro" id="IPR001638">
    <property type="entry name" value="Solute-binding_3/MltF_N"/>
</dbReference>
<organism evidence="4 5">
    <name type="scientific">Granulicatella seriolae</name>
    <dbReference type="NCBI Taxonomy" id="2967226"/>
    <lineage>
        <taxon>Bacteria</taxon>
        <taxon>Bacillati</taxon>
        <taxon>Bacillota</taxon>
        <taxon>Bacilli</taxon>
        <taxon>Lactobacillales</taxon>
        <taxon>Carnobacteriaceae</taxon>
        <taxon>Granulicatella</taxon>
    </lineage>
</organism>
<feature type="chain" id="PRO_5045408441" evidence="2">
    <location>
        <begin position="25"/>
        <end position="278"/>
    </location>
</feature>
<evidence type="ECO:0000259" key="3">
    <source>
        <dbReference type="SMART" id="SM00062"/>
    </source>
</evidence>
<evidence type="ECO:0000256" key="2">
    <source>
        <dbReference type="SAM" id="SignalP"/>
    </source>
</evidence>
<dbReference type="PANTHER" id="PTHR35936">
    <property type="entry name" value="MEMBRANE-BOUND LYTIC MUREIN TRANSGLYCOSYLASE F"/>
    <property type="match status" value="1"/>
</dbReference>
<reference evidence="4" key="3">
    <citation type="journal article" date="2023" name="Microbiol. Resour. Announc.">
        <title>Draft Genome Sequence of Granulicatella sp. Strain S8, Isolated from a Marine Fish, Seriola quinqueradiata.</title>
        <authorList>
            <person name="Lee M."/>
            <person name="Farooq A."/>
            <person name="Jeong J.B."/>
            <person name="Jung M.Y."/>
        </authorList>
    </citation>
    <scope>NUCLEOTIDE SEQUENCE</scope>
    <source>
        <strain evidence="4">S8</strain>
    </source>
</reference>
<dbReference type="Gene3D" id="3.40.190.10">
    <property type="entry name" value="Periplasmic binding protein-like II"/>
    <property type="match status" value="2"/>
</dbReference>
<protein>
    <submittedName>
        <fullName evidence="4">Transporter substrate-binding domain-containing protein</fullName>
    </submittedName>
</protein>
<dbReference type="Proteomes" id="UP001059480">
    <property type="component" value="Unassembled WGS sequence"/>
</dbReference>
<name>A0ABT1WNB6_9LACT</name>
<dbReference type="EMBL" id="JANHNZ010000004">
    <property type="protein sequence ID" value="MCQ9210026.1"/>
    <property type="molecule type" value="Genomic_DNA"/>
</dbReference>
<evidence type="ECO:0000313" key="5">
    <source>
        <dbReference type="Proteomes" id="UP001059480"/>
    </source>
</evidence>
<feature type="domain" description="Solute-binding protein family 3/N-terminal" evidence="3">
    <location>
        <begin position="50"/>
        <end position="275"/>
    </location>
</feature>
<dbReference type="PANTHER" id="PTHR35936:SF17">
    <property type="entry name" value="ARGININE-BINDING EXTRACELLULAR PROTEIN ARTP"/>
    <property type="match status" value="1"/>
</dbReference>